<reference evidence="1 2" key="1">
    <citation type="submission" date="2024-04" db="EMBL/GenBank/DDBJ databases">
        <title>Phyllosticta paracitricarpa is synonymous to the EU quarantine fungus P. citricarpa based on phylogenomic analyses.</title>
        <authorList>
            <consortium name="Lawrence Berkeley National Laboratory"/>
            <person name="Van Ingen-Buijs V.A."/>
            <person name="Van Westerhoven A.C."/>
            <person name="Haridas S."/>
            <person name="Skiadas P."/>
            <person name="Martin F."/>
            <person name="Groenewald J.Z."/>
            <person name="Crous P.W."/>
            <person name="Seidl M.F."/>
        </authorList>
    </citation>
    <scope>NUCLEOTIDE SEQUENCE [LARGE SCALE GENOMIC DNA]</scope>
    <source>
        <strain evidence="1 2">CBS 122670</strain>
    </source>
</reference>
<sequence length="159" mass="17265">MPYHARQCHAIPRRPRAPRDAWFSSFPPSLLPSFPPLPALSATHASAAGLSLFSALRSALSFASTDGWETKEATLSHASCVAERCLGGWLLCLTCRRGMETGVACGSLYGGFVGGESAAHVETHTLSIWLLRNVGHWQPATFFTHGTRLESFLHTKSTR</sequence>
<evidence type="ECO:0000313" key="1">
    <source>
        <dbReference type="EMBL" id="KAK7555543.1"/>
    </source>
</evidence>
<gene>
    <name evidence="1" type="ORF">IWX46DRAFT_587416</name>
</gene>
<keyword evidence="2" id="KW-1185">Reference proteome</keyword>
<comment type="caution">
    <text evidence="1">The sequence shown here is derived from an EMBL/GenBank/DDBJ whole genome shotgun (WGS) entry which is preliminary data.</text>
</comment>
<dbReference type="Proteomes" id="UP001365128">
    <property type="component" value="Unassembled WGS sequence"/>
</dbReference>
<proteinExistence type="predicted"/>
<protein>
    <submittedName>
        <fullName evidence="1">Uncharacterized protein</fullName>
    </submittedName>
</protein>
<name>A0ABR1MP81_9PEZI</name>
<organism evidence="1 2">
    <name type="scientific">Phyllosticta citricarpa</name>
    <dbReference type="NCBI Taxonomy" id="55181"/>
    <lineage>
        <taxon>Eukaryota</taxon>
        <taxon>Fungi</taxon>
        <taxon>Dikarya</taxon>
        <taxon>Ascomycota</taxon>
        <taxon>Pezizomycotina</taxon>
        <taxon>Dothideomycetes</taxon>
        <taxon>Dothideomycetes incertae sedis</taxon>
        <taxon>Botryosphaeriales</taxon>
        <taxon>Phyllostictaceae</taxon>
        <taxon>Phyllosticta</taxon>
    </lineage>
</organism>
<evidence type="ECO:0000313" key="2">
    <source>
        <dbReference type="Proteomes" id="UP001365128"/>
    </source>
</evidence>
<dbReference type="EMBL" id="JBBPDW010000002">
    <property type="protein sequence ID" value="KAK7555543.1"/>
    <property type="molecule type" value="Genomic_DNA"/>
</dbReference>
<accession>A0ABR1MP81</accession>